<evidence type="ECO:0000313" key="1">
    <source>
        <dbReference type="EMBL" id="MTV47722.1"/>
    </source>
</evidence>
<dbReference type="AlphaFoldDB" id="A0A6I3SBN3"/>
<reference evidence="1 2" key="1">
    <citation type="submission" date="2019-11" db="EMBL/GenBank/DDBJ databases">
        <title>Whole-genome sequence of a the green, strictly anaerobic photosynthetic bacterium Heliobacillus mobilis DSM 6151.</title>
        <authorList>
            <person name="Kyndt J.A."/>
            <person name="Meyer T.E."/>
        </authorList>
    </citation>
    <scope>NUCLEOTIDE SEQUENCE [LARGE SCALE GENOMIC DNA]</scope>
    <source>
        <strain evidence="1 2">DSM 6151</strain>
    </source>
</reference>
<sequence>MRKELNDLKILISRDTLSKTSGRKKQVFKYCLCSIFINLITGNHLSASQELNISIAKMVLTIHHKDKSLNIYLENFKNEVEKSFELRGFLKPYNDEKLNKIISFFRELINKCSKETVTMIQVSEVSRIINAKQFFNKSSVSDHHWLQFDTIKGLIPTYPEMIIFNDLKVQWNYYVDVFNQINNWEVTDRKSLLENITNRDNRALLYQQSALYRQLIFLSVTYVESYLYNLYYTILNSNYLTKDKLESLNRIKKIDDTYIIDKILYDLFPQIKNSTLVLYENYKKMLRHRDRYVHASPFKDLSTNKSQLEPLLDINNLRLFDFLQTSIDFVKIIDDNLPNTLKLLFWWYDDNIKFIKMLPLSLTNENVPKKHYY</sequence>
<accession>A0A6I3SBN3</accession>
<keyword evidence="2" id="KW-1185">Reference proteome</keyword>
<proteinExistence type="predicted"/>
<dbReference type="EMBL" id="WNKU01000001">
    <property type="protein sequence ID" value="MTV47722.1"/>
    <property type="molecule type" value="Genomic_DNA"/>
</dbReference>
<dbReference type="RefSeq" id="WP_155474798.1">
    <property type="nucleotide sequence ID" value="NZ_WNKU01000001.1"/>
</dbReference>
<protein>
    <submittedName>
        <fullName evidence="1">Uncharacterized protein</fullName>
    </submittedName>
</protein>
<gene>
    <name evidence="1" type="ORF">GJ688_01835</name>
</gene>
<dbReference type="Proteomes" id="UP000430670">
    <property type="component" value="Unassembled WGS sequence"/>
</dbReference>
<organism evidence="1 2">
    <name type="scientific">Heliobacterium mobile</name>
    <name type="common">Heliobacillus mobilis</name>
    <dbReference type="NCBI Taxonomy" id="28064"/>
    <lineage>
        <taxon>Bacteria</taxon>
        <taxon>Bacillati</taxon>
        <taxon>Bacillota</taxon>
        <taxon>Clostridia</taxon>
        <taxon>Eubacteriales</taxon>
        <taxon>Heliobacteriaceae</taxon>
        <taxon>Heliobacterium</taxon>
    </lineage>
</organism>
<evidence type="ECO:0000313" key="2">
    <source>
        <dbReference type="Proteomes" id="UP000430670"/>
    </source>
</evidence>
<comment type="caution">
    <text evidence="1">The sequence shown here is derived from an EMBL/GenBank/DDBJ whole genome shotgun (WGS) entry which is preliminary data.</text>
</comment>
<dbReference type="OrthoDB" id="2868979at2"/>
<name>A0A6I3SBN3_HELMO</name>